<dbReference type="EMBL" id="JABSTV010001253">
    <property type="protein sequence ID" value="KAH7944449.1"/>
    <property type="molecule type" value="Genomic_DNA"/>
</dbReference>
<reference evidence="1" key="1">
    <citation type="journal article" date="2020" name="Cell">
        <title>Large-Scale Comparative Analyses of Tick Genomes Elucidate Their Genetic Diversity and Vector Capacities.</title>
        <authorList>
            <consortium name="Tick Genome and Microbiome Consortium (TIGMIC)"/>
            <person name="Jia N."/>
            <person name="Wang J."/>
            <person name="Shi W."/>
            <person name="Du L."/>
            <person name="Sun Y."/>
            <person name="Zhan W."/>
            <person name="Jiang J.F."/>
            <person name="Wang Q."/>
            <person name="Zhang B."/>
            <person name="Ji P."/>
            <person name="Bell-Sakyi L."/>
            <person name="Cui X.M."/>
            <person name="Yuan T.T."/>
            <person name="Jiang B.G."/>
            <person name="Yang W.F."/>
            <person name="Lam T.T."/>
            <person name="Chang Q.C."/>
            <person name="Ding S.J."/>
            <person name="Wang X.J."/>
            <person name="Zhu J.G."/>
            <person name="Ruan X.D."/>
            <person name="Zhao L."/>
            <person name="Wei J.T."/>
            <person name="Ye R.Z."/>
            <person name="Que T.C."/>
            <person name="Du C.H."/>
            <person name="Zhou Y.H."/>
            <person name="Cheng J.X."/>
            <person name="Dai P.F."/>
            <person name="Guo W.B."/>
            <person name="Han X.H."/>
            <person name="Huang E.J."/>
            <person name="Li L.F."/>
            <person name="Wei W."/>
            <person name="Gao Y.C."/>
            <person name="Liu J.Z."/>
            <person name="Shao H.Z."/>
            <person name="Wang X."/>
            <person name="Wang C.C."/>
            <person name="Yang T.C."/>
            <person name="Huo Q.B."/>
            <person name="Li W."/>
            <person name="Chen H.Y."/>
            <person name="Chen S.E."/>
            <person name="Zhou L.G."/>
            <person name="Ni X.B."/>
            <person name="Tian J.H."/>
            <person name="Sheng Y."/>
            <person name="Liu T."/>
            <person name="Pan Y.S."/>
            <person name="Xia L.Y."/>
            <person name="Li J."/>
            <person name="Zhao F."/>
            <person name="Cao W.C."/>
        </authorList>
    </citation>
    <scope>NUCLEOTIDE SEQUENCE</scope>
    <source>
        <strain evidence="1">Rsan-2018</strain>
    </source>
</reference>
<dbReference type="VEuPathDB" id="VectorBase:RSAN_051903"/>
<evidence type="ECO:0000313" key="2">
    <source>
        <dbReference type="Proteomes" id="UP000821837"/>
    </source>
</evidence>
<organism evidence="1 2">
    <name type="scientific">Rhipicephalus sanguineus</name>
    <name type="common">Brown dog tick</name>
    <name type="synonym">Ixodes sanguineus</name>
    <dbReference type="NCBI Taxonomy" id="34632"/>
    <lineage>
        <taxon>Eukaryota</taxon>
        <taxon>Metazoa</taxon>
        <taxon>Ecdysozoa</taxon>
        <taxon>Arthropoda</taxon>
        <taxon>Chelicerata</taxon>
        <taxon>Arachnida</taxon>
        <taxon>Acari</taxon>
        <taxon>Parasitiformes</taxon>
        <taxon>Ixodida</taxon>
        <taxon>Ixodoidea</taxon>
        <taxon>Ixodidae</taxon>
        <taxon>Rhipicephalinae</taxon>
        <taxon>Rhipicephalus</taxon>
        <taxon>Rhipicephalus</taxon>
    </lineage>
</organism>
<keyword evidence="2" id="KW-1185">Reference proteome</keyword>
<sequence>MEELLEVLSVSDDDLASLVGTRLSDIQGIHEFMRLAGVVKERVTCQLREDGRKQLDDLNEDCWWHVRRYLMLDDVLCSSEAAAAPQRML</sequence>
<gene>
    <name evidence="1" type="ORF">HPB52_019818</name>
</gene>
<accession>A0A9D4PKE5</accession>
<evidence type="ECO:0000313" key="1">
    <source>
        <dbReference type="EMBL" id="KAH7944449.1"/>
    </source>
</evidence>
<name>A0A9D4PKE5_RHISA</name>
<reference evidence="1" key="2">
    <citation type="submission" date="2021-09" db="EMBL/GenBank/DDBJ databases">
        <authorList>
            <person name="Jia N."/>
            <person name="Wang J."/>
            <person name="Shi W."/>
            <person name="Du L."/>
            <person name="Sun Y."/>
            <person name="Zhan W."/>
            <person name="Jiang J."/>
            <person name="Wang Q."/>
            <person name="Zhang B."/>
            <person name="Ji P."/>
            <person name="Sakyi L.B."/>
            <person name="Cui X."/>
            <person name="Yuan T."/>
            <person name="Jiang B."/>
            <person name="Yang W."/>
            <person name="Lam T.T.-Y."/>
            <person name="Chang Q."/>
            <person name="Ding S."/>
            <person name="Wang X."/>
            <person name="Zhu J."/>
            <person name="Ruan X."/>
            <person name="Zhao L."/>
            <person name="Wei J."/>
            <person name="Que T."/>
            <person name="Du C."/>
            <person name="Cheng J."/>
            <person name="Dai P."/>
            <person name="Han X."/>
            <person name="Huang E."/>
            <person name="Gao Y."/>
            <person name="Liu J."/>
            <person name="Shao H."/>
            <person name="Ye R."/>
            <person name="Li L."/>
            <person name="Wei W."/>
            <person name="Wang X."/>
            <person name="Wang C."/>
            <person name="Huo Q."/>
            <person name="Li W."/>
            <person name="Guo W."/>
            <person name="Chen H."/>
            <person name="Chen S."/>
            <person name="Zhou L."/>
            <person name="Zhou L."/>
            <person name="Ni X."/>
            <person name="Tian J."/>
            <person name="Zhou Y."/>
            <person name="Sheng Y."/>
            <person name="Liu T."/>
            <person name="Pan Y."/>
            <person name="Xia L."/>
            <person name="Li J."/>
            <person name="Zhao F."/>
            <person name="Cao W."/>
        </authorList>
    </citation>
    <scope>NUCLEOTIDE SEQUENCE</scope>
    <source>
        <strain evidence="1">Rsan-2018</strain>
        <tissue evidence="1">Larvae</tissue>
    </source>
</reference>
<dbReference type="Proteomes" id="UP000821837">
    <property type="component" value="Unassembled WGS sequence"/>
</dbReference>
<protein>
    <submittedName>
        <fullName evidence="1">Uncharacterized protein</fullName>
    </submittedName>
</protein>
<proteinExistence type="predicted"/>
<dbReference type="AlphaFoldDB" id="A0A9D4PKE5"/>
<comment type="caution">
    <text evidence="1">The sequence shown here is derived from an EMBL/GenBank/DDBJ whole genome shotgun (WGS) entry which is preliminary data.</text>
</comment>